<organism evidence="2 3">
    <name type="scientific">Rubrimonas cliftonensis</name>
    <dbReference type="NCBI Taxonomy" id="89524"/>
    <lineage>
        <taxon>Bacteria</taxon>
        <taxon>Pseudomonadati</taxon>
        <taxon>Pseudomonadota</taxon>
        <taxon>Alphaproteobacteria</taxon>
        <taxon>Rhodobacterales</taxon>
        <taxon>Paracoccaceae</taxon>
        <taxon>Rubrimonas</taxon>
    </lineage>
</organism>
<keyword evidence="1" id="KW-0812">Transmembrane</keyword>
<name>A0A1H4ER55_9RHOB</name>
<evidence type="ECO:0000256" key="1">
    <source>
        <dbReference type="SAM" id="Phobius"/>
    </source>
</evidence>
<sequence length="46" mass="4627">MSLGGVAAAARPQITPLTMTGHLGIILGLMAVILGIALSETGQQPR</sequence>
<gene>
    <name evidence="2" type="ORF">SAMN05444370_11547</name>
</gene>
<dbReference type="AlphaFoldDB" id="A0A1H4ER55"/>
<dbReference type="Proteomes" id="UP000198703">
    <property type="component" value="Unassembled WGS sequence"/>
</dbReference>
<dbReference type="STRING" id="89524.SAMN05444370_11547"/>
<accession>A0A1H4ER55</accession>
<feature type="transmembrane region" description="Helical" evidence="1">
    <location>
        <begin position="20"/>
        <end position="38"/>
    </location>
</feature>
<evidence type="ECO:0000313" key="3">
    <source>
        <dbReference type="Proteomes" id="UP000198703"/>
    </source>
</evidence>
<protein>
    <submittedName>
        <fullName evidence="2">Uncharacterized protein</fullName>
    </submittedName>
</protein>
<proteinExistence type="predicted"/>
<keyword evidence="1" id="KW-0472">Membrane</keyword>
<keyword evidence="3" id="KW-1185">Reference proteome</keyword>
<dbReference type="EMBL" id="FNQM01000015">
    <property type="protein sequence ID" value="SEA87387.1"/>
    <property type="molecule type" value="Genomic_DNA"/>
</dbReference>
<reference evidence="2 3" key="1">
    <citation type="submission" date="2016-10" db="EMBL/GenBank/DDBJ databases">
        <authorList>
            <person name="de Groot N.N."/>
        </authorList>
    </citation>
    <scope>NUCLEOTIDE SEQUENCE [LARGE SCALE GENOMIC DNA]</scope>
    <source>
        <strain evidence="2 3">DSM 15345</strain>
    </source>
</reference>
<keyword evidence="1" id="KW-1133">Transmembrane helix</keyword>
<evidence type="ECO:0000313" key="2">
    <source>
        <dbReference type="EMBL" id="SEA87387.1"/>
    </source>
</evidence>